<protein>
    <recommendedName>
        <fullName evidence="4">Cohesin domain-containing protein</fullName>
    </recommendedName>
</protein>
<feature type="chain" id="PRO_5025681315" description="Cohesin domain-containing protein" evidence="1">
    <location>
        <begin position="22"/>
        <end position="186"/>
    </location>
</feature>
<proteinExistence type="predicted"/>
<reference evidence="2" key="1">
    <citation type="journal article" date="2019" name="Environ. Microbiol.">
        <title>Fungal ecological strategies reflected in gene transcription - a case study of two litter decomposers.</title>
        <authorList>
            <person name="Barbi F."/>
            <person name="Kohler A."/>
            <person name="Barry K."/>
            <person name="Baskaran P."/>
            <person name="Daum C."/>
            <person name="Fauchery L."/>
            <person name="Ihrmark K."/>
            <person name="Kuo A."/>
            <person name="LaButti K."/>
            <person name="Lipzen A."/>
            <person name="Morin E."/>
            <person name="Grigoriev I.V."/>
            <person name="Henrissat B."/>
            <person name="Lindahl B."/>
            <person name="Martin F."/>
        </authorList>
    </citation>
    <scope>NUCLEOTIDE SEQUENCE</scope>
    <source>
        <strain evidence="2">JB14</strain>
    </source>
</reference>
<evidence type="ECO:0008006" key="4">
    <source>
        <dbReference type="Google" id="ProtNLM"/>
    </source>
</evidence>
<evidence type="ECO:0000313" key="3">
    <source>
        <dbReference type="Proteomes" id="UP000799118"/>
    </source>
</evidence>
<sequence length="186" mass="19586">MQTKSANIFLLLSTLFLTAFSQTISILSPTPDAEITAGQDVTLQLAFGNSLTGVQHVSVVIAILDCAALGETCPTLDAGSTLGVPLFSGNYTPEFHEQNLTVTIPQTLTAGTNMLTVAHFMLIGAGATPILQFDNVTVSTVSPSTDESEDDKSTGTSGLCVRDYLATRDSSCCTAIIRWIQNSCCT</sequence>
<organism evidence="2 3">
    <name type="scientific">Gymnopus androsaceus JB14</name>
    <dbReference type="NCBI Taxonomy" id="1447944"/>
    <lineage>
        <taxon>Eukaryota</taxon>
        <taxon>Fungi</taxon>
        <taxon>Dikarya</taxon>
        <taxon>Basidiomycota</taxon>
        <taxon>Agaricomycotina</taxon>
        <taxon>Agaricomycetes</taxon>
        <taxon>Agaricomycetidae</taxon>
        <taxon>Agaricales</taxon>
        <taxon>Marasmiineae</taxon>
        <taxon>Omphalotaceae</taxon>
        <taxon>Gymnopus</taxon>
    </lineage>
</organism>
<evidence type="ECO:0000313" key="2">
    <source>
        <dbReference type="EMBL" id="KAE9396632.1"/>
    </source>
</evidence>
<dbReference type="AlphaFoldDB" id="A0A6A4HE14"/>
<keyword evidence="3" id="KW-1185">Reference proteome</keyword>
<feature type="signal peptide" evidence="1">
    <location>
        <begin position="1"/>
        <end position="21"/>
    </location>
</feature>
<evidence type="ECO:0000256" key="1">
    <source>
        <dbReference type="SAM" id="SignalP"/>
    </source>
</evidence>
<accession>A0A6A4HE14</accession>
<dbReference type="InterPro" id="IPR045469">
    <property type="entry name" value="Nis1"/>
</dbReference>
<gene>
    <name evidence="2" type="ORF">BT96DRAFT_1039203</name>
</gene>
<dbReference type="EMBL" id="ML769510">
    <property type="protein sequence ID" value="KAE9396632.1"/>
    <property type="molecule type" value="Genomic_DNA"/>
</dbReference>
<dbReference type="Pfam" id="PF19271">
    <property type="entry name" value="Nis1"/>
    <property type="match status" value="1"/>
</dbReference>
<name>A0A6A4HE14_9AGAR</name>
<dbReference type="Proteomes" id="UP000799118">
    <property type="component" value="Unassembled WGS sequence"/>
</dbReference>
<keyword evidence="1" id="KW-0732">Signal</keyword>
<dbReference type="OrthoDB" id="2841294at2759"/>